<organism evidence="2 3">
    <name type="scientific">Erysipelothrix larvae</name>
    <dbReference type="NCBI Taxonomy" id="1514105"/>
    <lineage>
        <taxon>Bacteria</taxon>
        <taxon>Bacillati</taxon>
        <taxon>Bacillota</taxon>
        <taxon>Erysipelotrichia</taxon>
        <taxon>Erysipelotrichales</taxon>
        <taxon>Erysipelotrichaceae</taxon>
        <taxon>Erysipelothrix</taxon>
    </lineage>
</organism>
<evidence type="ECO:0000313" key="3">
    <source>
        <dbReference type="Proteomes" id="UP000063781"/>
    </source>
</evidence>
<protein>
    <submittedName>
        <fullName evidence="2">Uncharacterized protein</fullName>
    </submittedName>
</protein>
<dbReference type="EMBL" id="CP013213">
    <property type="protein sequence ID" value="AMC93167.1"/>
    <property type="molecule type" value="Genomic_DNA"/>
</dbReference>
<proteinExistence type="predicted"/>
<dbReference type="KEGG" id="erl:AOC36_04025"/>
<feature type="transmembrane region" description="Helical" evidence="1">
    <location>
        <begin position="9"/>
        <end position="30"/>
    </location>
</feature>
<reference evidence="2 3" key="1">
    <citation type="submission" date="2015-10" db="EMBL/GenBank/DDBJ databases">
        <title>Erysipelothrix larvae sp. LV19 isolated from the larval gut of the rhinoceros beetle, Trypoxylus dichotomus.</title>
        <authorList>
            <person name="Lim S."/>
            <person name="Kim B.-C."/>
        </authorList>
    </citation>
    <scope>NUCLEOTIDE SEQUENCE [LARGE SCALE GENOMIC DNA]</scope>
    <source>
        <strain evidence="2 3">LV19</strain>
    </source>
</reference>
<keyword evidence="1" id="KW-0472">Membrane</keyword>
<dbReference type="RefSeq" id="WP_067631670.1">
    <property type="nucleotide sequence ID" value="NZ_CP013213.1"/>
</dbReference>
<keyword evidence="1" id="KW-0812">Transmembrane</keyword>
<keyword evidence="3" id="KW-1185">Reference proteome</keyword>
<accession>A0A109UGS0</accession>
<evidence type="ECO:0000313" key="2">
    <source>
        <dbReference type="EMBL" id="AMC93167.1"/>
    </source>
</evidence>
<dbReference type="STRING" id="1514105.AOC36_04025"/>
<dbReference type="Proteomes" id="UP000063781">
    <property type="component" value="Chromosome"/>
</dbReference>
<keyword evidence="1" id="KW-1133">Transmembrane helix</keyword>
<dbReference type="AlphaFoldDB" id="A0A109UGS0"/>
<name>A0A109UGS0_9FIRM</name>
<gene>
    <name evidence="2" type="ORF">AOC36_04025</name>
</gene>
<sequence>MSKLSKREVLLLFMLGFVLIIGVGVPLWIVPLQEEINTLSLEKSTLDQEKMRIESLINQEDALSERKLESIKETDDLLSKISVRVKPSEFDQFLNDTLSTAGFTIQSISYGEIAPTVPQVISADESTVEYSLKTLFDQYKNVKSEGGTSETIADELLKQTITITMNGSEANLPQLIDTVNEMGNTYFISSIAYTKGDATSTITLNLDIYFID</sequence>
<evidence type="ECO:0000256" key="1">
    <source>
        <dbReference type="SAM" id="Phobius"/>
    </source>
</evidence>